<comment type="caution">
    <text evidence="1">The sequence shown here is derived from an EMBL/GenBank/DDBJ whole genome shotgun (WGS) entry which is preliminary data.</text>
</comment>
<protein>
    <submittedName>
        <fullName evidence="1">Uncharacterized protein</fullName>
    </submittedName>
</protein>
<sequence>MPPPSRPLSSHLPTRLLQNLASVTSFSLQRPYPVLWYPDDLVPRVCLQILSKRSVDDQMVKTELAALWSVRVPKAFIQEMPSCAERCYISHAKSASETAGKWLHALQIMA</sequence>
<keyword evidence="2" id="KW-1185">Reference proteome</keyword>
<dbReference type="VEuPathDB" id="FungiDB:CLCR_05275"/>
<evidence type="ECO:0000313" key="2">
    <source>
        <dbReference type="Proteomes" id="UP000094526"/>
    </source>
</evidence>
<accession>A0A1C1CJK0</accession>
<proteinExistence type="predicted"/>
<reference evidence="2" key="1">
    <citation type="submission" date="2015-07" db="EMBL/GenBank/DDBJ databases">
        <authorList>
            <person name="Teixeira M.M."/>
            <person name="Souza R.C."/>
            <person name="Almeida L.G."/>
            <person name="Vicente V.A."/>
            <person name="de Hoog S."/>
            <person name="Bocca A.L."/>
            <person name="de Almeida S.R."/>
            <person name="Vasconcelos A.T."/>
            <person name="Felipe M.S."/>
        </authorList>
    </citation>
    <scope>NUCLEOTIDE SEQUENCE [LARGE SCALE GENOMIC DNA]</scope>
    <source>
        <strain evidence="2">KSF</strain>
    </source>
</reference>
<gene>
    <name evidence="1" type="ORF">CLCR_05275</name>
</gene>
<dbReference type="AlphaFoldDB" id="A0A1C1CJK0"/>
<name>A0A1C1CJK0_9EURO</name>
<dbReference type="Proteomes" id="UP000094526">
    <property type="component" value="Unassembled WGS sequence"/>
</dbReference>
<dbReference type="EMBL" id="LGRB01000011">
    <property type="protein sequence ID" value="OCT48637.1"/>
    <property type="molecule type" value="Genomic_DNA"/>
</dbReference>
<evidence type="ECO:0000313" key="1">
    <source>
        <dbReference type="EMBL" id="OCT48637.1"/>
    </source>
</evidence>
<organism evidence="1 2">
    <name type="scientific">Cladophialophora carrionii</name>
    <dbReference type="NCBI Taxonomy" id="86049"/>
    <lineage>
        <taxon>Eukaryota</taxon>
        <taxon>Fungi</taxon>
        <taxon>Dikarya</taxon>
        <taxon>Ascomycota</taxon>
        <taxon>Pezizomycotina</taxon>
        <taxon>Eurotiomycetes</taxon>
        <taxon>Chaetothyriomycetidae</taxon>
        <taxon>Chaetothyriales</taxon>
        <taxon>Herpotrichiellaceae</taxon>
        <taxon>Cladophialophora</taxon>
    </lineage>
</organism>